<evidence type="ECO:0000313" key="1">
    <source>
        <dbReference type="EMBL" id="GEE02232.1"/>
    </source>
</evidence>
<protein>
    <submittedName>
        <fullName evidence="1">Uncharacterized protein</fullName>
    </submittedName>
</protein>
<dbReference type="EMBL" id="BJOV01000005">
    <property type="protein sequence ID" value="GEE02232.1"/>
    <property type="molecule type" value="Genomic_DNA"/>
</dbReference>
<sequence>MSSAPAIGIGRHLFPTFATALQYHQNRPGHAVIPSFVLHGVSTGDAEDWNVVFHERDGHPGVGDMVAYRVEMQIETHTLMRSLLILLAEDVAFDASADRWTLAIRQAQRRGTLSDVSTDVVSRTASVDQGRSEDPERSYRHRAGRETWWRNRVTFHRGVRIETRIKTMQGGDGQVTAQDATISLTDGRHPREFSVPIAVLDQIIEALSVARDDAAAVNAALRR</sequence>
<proteinExistence type="predicted"/>
<organism evidence="1 2">
    <name type="scientific">Gordonia spumicola</name>
    <dbReference type="NCBI Taxonomy" id="589161"/>
    <lineage>
        <taxon>Bacteria</taxon>
        <taxon>Bacillati</taxon>
        <taxon>Actinomycetota</taxon>
        <taxon>Actinomycetes</taxon>
        <taxon>Mycobacteriales</taxon>
        <taxon>Gordoniaceae</taxon>
        <taxon>Gordonia</taxon>
    </lineage>
</organism>
<accession>A0A7I9VAG3</accession>
<dbReference type="Proteomes" id="UP000444960">
    <property type="component" value="Unassembled WGS sequence"/>
</dbReference>
<reference evidence="2" key="1">
    <citation type="submission" date="2019-06" db="EMBL/GenBank/DDBJ databases">
        <title>Gordonia isolated from sludge of a wastewater treatment plant.</title>
        <authorList>
            <person name="Tamura T."/>
            <person name="Aoyama K."/>
            <person name="Kang Y."/>
            <person name="Saito S."/>
            <person name="Akiyama N."/>
            <person name="Yazawa K."/>
            <person name="Gonoi T."/>
            <person name="Mikami Y."/>
        </authorList>
    </citation>
    <scope>NUCLEOTIDE SEQUENCE [LARGE SCALE GENOMIC DNA]</scope>
    <source>
        <strain evidence="2">NBRC 107696</strain>
    </source>
</reference>
<dbReference type="OrthoDB" id="4377759at2"/>
<dbReference type="RefSeq" id="WP_161895933.1">
    <property type="nucleotide sequence ID" value="NZ_BJOV01000005.1"/>
</dbReference>
<gene>
    <name evidence="1" type="ORF">nbrc107696_26780</name>
</gene>
<name>A0A7I9VAG3_9ACTN</name>
<dbReference type="AlphaFoldDB" id="A0A7I9VAG3"/>
<evidence type="ECO:0000313" key="2">
    <source>
        <dbReference type="Proteomes" id="UP000444960"/>
    </source>
</evidence>
<comment type="caution">
    <text evidence="1">The sequence shown here is derived from an EMBL/GenBank/DDBJ whole genome shotgun (WGS) entry which is preliminary data.</text>
</comment>
<keyword evidence="2" id="KW-1185">Reference proteome</keyword>